<dbReference type="KEGG" id="ppm:PPSC2_26990"/>
<evidence type="ECO:0000313" key="1">
    <source>
        <dbReference type="EMBL" id="ADO59630.2"/>
    </source>
</evidence>
<sequence length="93" mass="11170">MFAKLLYRISSVNEKGKFNDMNDERSEFLMGLIINFHHYYDHYFDLHGEVFRRMTHTGITSHRGEHKLLLPYKAALAEYPVNRIHDVYSVFYI</sequence>
<gene>
    <name evidence="1" type="ORF">PPSC2_26990</name>
</gene>
<dbReference type="PATRIC" id="fig|886882.15.peg.5707"/>
<dbReference type="Proteomes" id="UP000006868">
    <property type="component" value="Plasmid pSC2"/>
</dbReference>
<accession>E3EL68</accession>
<dbReference type="EMBL" id="CP002214">
    <property type="protein sequence ID" value="ADO59630.2"/>
    <property type="molecule type" value="Genomic_DNA"/>
</dbReference>
<keyword evidence="1" id="KW-0614">Plasmid</keyword>
<dbReference type="HOGENOM" id="CLU_2396878_0_0_9"/>
<geneLocation type="plasmid" evidence="1 2">
    <name>pSC2</name>
</geneLocation>
<organism evidence="1 2">
    <name type="scientific">Paenibacillus polymyxa (strain SC2)</name>
    <name type="common">Bacillus polymyxa</name>
    <dbReference type="NCBI Taxonomy" id="886882"/>
    <lineage>
        <taxon>Bacteria</taxon>
        <taxon>Bacillati</taxon>
        <taxon>Bacillota</taxon>
        <taxon>Bacilli</taxon>
        <taxon>Bacillales</taxon>
        <taxon>Paenibacillaceae</taxon>
        <taxon>Paenibacillus</taxon>
    </lineage>
</organism>
<evidence type="ECO:0000313" key="2">
    <source>
        <dbReference type="Proteomes" id="UP000006868"/>
    </source>
</evidence>
<name>E3EL68_PAEPS</name>
<protein>
    <submittedName>
        <fullName evidence="1">Uncharacterized protein</fullName>
    </submittedName>
</protein>
<reference evidence="1 2" key="1">
    <citation type="journal article" date="2011" name="J. Bacteriol.">
        <title>Complete genome sequence of Paenibacillus polymyxa SC2, a strain of plant growth-promoting Rhizobacterium with broad-spectrum antimicrobial activity.</title>
        <authorList>
            <person name="Ma M."/>
            <person name="Wang C."/>
            <person name="Ding Y."/>
            <person name="Li L."/>
            <person name="Shen D."/>
            <person name="Jiang X."/>
            <person name="Guan D."/>
            <person name="Cao F."/>
            <person name="Chen H."/>
            <person name="Feng R."/>
            <person name="Wang X."/>
            <person name="Ge Y."/>
            <person name="Yao L."/>
            <person name="Bing X."/>
            <person name="Yang X."/>
            <person name="Li J."/>
            <person name="Du B."/>
        </authorList>
    </citation>
    <scope>NUCLEOTIDE SEQUENCE [LARGE SCALE GENOMIC DNA]</scope>
    <source>
        <strain evidence="1 2">SC2</strain>
        <plasmid evidence="2">pSC2</plasmid>
    </source>
</reference>
<proteinExistence type="predicted"/>
<dbReference type="AlphaFoldDB" id="E3EL68"/>